<gene>
    <name evidence="1" type="ORF">FWK35_00025575</name>
</gene>
<dbReference type="OrthoDB" id="445826at2759"/>
<evidence type="ECO:0000313" key="1">
    <source>
        <dbReference type="EMBL" id="KAF0761751.1"/>
    </source>
</evidence>
<keyword evidence="2" id="KW-1185">Reference proteome</keyword>
<feature type="non-terminal residue" evidence="1">
    <location>
        <position position="108"/>
    </location>
</feature>
<protein>
    <submittedName>
        <fullName evidence="1">Neuroblastoma-amplified sequence-like</fullName>
    </submittedName>
</protein>
<sequence length="108" mass="12277">TFENNFEDISIICDVPQGTTLSPTLLNIKYINQINYLNTHGKLVFYADDTVFFVEGQSWDEVFASVQFGMIKIQKLAKKLMYAFKNLTDILELKTIQVGGTVGNLYNN</sequence>
<name>A0A6G0YVC0_APHCR</name>
<organism evidence="1 2">
    <name type="scientific">Aphis craccivora</name>
    <name type="common">Cowpea aphid</name>
    <dbReference type="NCBI Taxonomy" id="307492"/>
    <lineage>
        <taxon>Eukaryota</taxon>
        <taxon>Metazoa</taxon>
        <taxon>Ecdysozoa</taxon>
        <taxon>Arthropoda</taxon>
        <taxon>Hexapoda</taxon>
        <taxon>Insecta</taxon>
        <taxon>Pterygota</taxon>
        <taxon>Neoptera</taxon>
        <taxon>Paraneoptera</taxon>
        <taxon>Hemiptera</taxon>
        <taxon>Sternorrhyncha</taxon>
        <taxon>Aphidomorpha</taxon>
        <taxon>Aphidoidea</taxon>
        <taxon>Aphididae</taxon>
        <taxon>Aphidini</taxon>
        <taxon>Aphis</taxon>
        <taxon>Aphis</taxon>
    </lineage>
</organism>
<accession>A0A6G0YVC0</accession>
<dbReference type="EMBL" id="VUJU01002310">
    <property type="protein sequence ID" value="KAF0761751.1"/>
    <property type="molecule type" value="Genomic_DNA"/>
</dbReference>
<evidence type="ECO:0000313" key="2">
    <source>
        <dbReference type="Proteomes" id="UP000478052"/>
    </source>
</evidence>
<dbReference type="Proteomes" id="UP000478052">
    <property type="component" value="Unassembled WGS sequence"/>
</dbReference>
<feature type="non-terminal residue" evidence="1">
    <location>
        <position position="1"/>
    </location>
</feature>
<dbReference type="AlphaFoldDB" id="A0A6G0YVC0"/>
<comment type="caution">
    <text evidence="1">The sequence shown here is derived from an EMBL/GenBank/DDBJ whole genome shotgun (WGS) entry which is preliminary data.</text>
</comment>
<proteinExistence type="predicted"/>
<reference evidence="1 2" key="1">
    <citation type="submission" date="2019-08" db="EMBL/GenBank/DDBJ databases">
        <title>Whole genome of Aphis craccivora.</title>
        <authorList>
            <person name="Voronova N.V."/>
            <person name="Shulinski R.S."/>
            <person name="Bandarenka Y.V."/>
            <person name="Zhorov D.G."/>
            <person name="Warner D."/>
        </authorList>
    </citation>
    <scope>NUCLEOTIDE SEQUENCE [LARGE SCALE GENOMIC DNA]</scope>
    <source>
        <strain evidence="1">180601</strain>
        <tissue evidence="1">Whole Body</tissue>
    </source>
</reference>